<feature type="compositionally biased region" description="Low complexity" evidence="2">
    <location>
        <begin position="354"/>
        <end position="369"/>
    </location>
</feature>
<dbReference type="PROSITE" id="PS50011">
    <property type="entry name" value="PROTEIN_KINASE_DOM"/>
    <property type="match status" value="1"/>
</dbReference>
<evidence type="ECO:0000313" key="5">
    <source>
        <dbReference type="Proteomes" id="UP001500320"/>
    </source>
</evidence>
<reference evidence="5" key="1">
    <citation type="journal article" date="2019" name="Int. J. Syst. Evol. Microbiol.">
        <title>The Global Catalogue of Microorganisms (GCM) 10K type strain sequencing project: providing services to taxonomists for standard genome sequencing and annotation.</title>
        <authorList>
            <consortium name="The Broad Institute Genomics Platform"/>
            <consortium name="The Broad Institute Genome Sequencing Center for Infectious Disease"/>
            <person name="Wu L."/>
            <person name="Ma J."/>
        </authorList>
    </citation>
    <scope>NUCLEOTIDE SEQUENCE [LARGE SCALE GENOMIC DNA]</scope>
    <source>
        <strain evidence="5">JCM 9373</strain>
    </source>
</reference>
<dbReference type="InterPro" id="IPR008979">
    <property type="entry name" value="Galactose-bd-like_sf"/>
</dbReference>
<dbReference type="EMBL" id="BAAAUT010000091">
    <property type="protein sequence ID" value="GAA3165499.1"/>
    <property type="molecule type" value="Genomic_DNA"/>
</dbReference>
<dbReference type="InterPro" id="IPR011009">
    <property type="entry name" value="Kinase-like_dom_sf"/>
</dbReference>
<dbReference type="CDD" id="cd13973">
    <property type="entry name" value="PK_MviN-like"/>
    <property type="match status" value="1"/>
</dbReference>
<feature type="compositionally biased region" description="Pro residues" evidence="2">
    <location>
        <begin position="260"/>
        <end position="272"/>
    </location>
</feature>
<keyword evidence="1" id="KW-0675">Receptor</keyword>
<dbReference type="InterPro" id="IPR000719">
    <property type="entry name" value="Prot_kinase_dom"/>
</dbReference>
<evidence type="ECO:0000313" key="4">
    <source>
        <dbReference type="EMBL" id="GAA3165499.1"/>
    </source>
</evidence>
<keyword evidence="5" id="KW-1185">Reference proteome</keyword>
<dbReference type="Gene3D" id="3.30.200.20">
    <property type="entry name" value="Phosphorylase Kinase, domain 1"/>
    <property type="match status" value="1"/>
</dbReference>
<organism evidence="4 5">
    <name type="scientific">Planomonospora alba</name>
    <dbReference type="NCBI Taxonomy" id="161354"/>
    <lineage>
        <taxon>Bacteria</taxon>
        <taxon>Bacillati</taxon>
        <taxon>Actinomycetota</taxon>
        <taxon>Actinomycetes</taxon>
        <taxon>Streptosporangiales</taxon>
        <taxon>Streptosporangiaceae</taxon>
        <taxon>Planomonospora</taxon>
    </lineage>
</organism>
<accession>A0ABP6P2R7</accession>
<evidence type="ECO:0000256" key="1">
    <source>
        <dbReference type="ARBA" id="ARBA00023170"/>
    </source>
</evidence>
<gene>
    <name evidence="4" type="ORF">GCM10010466_65380</name>
</gene>
<feature type="region of interest" description="Disordered" evidence="2">
    <location>
        <begin position="350"/>
        <end position="387"/>
    </location>
</feature>
<dbReference type="RefSeq" id="WP_344866432.1">
    <property type="nucleotide sequence ID" value="NZ_BAAAUT010000091.1"/>
</dbReference>
<evidence type="ECO:0000256" key="2">
    <source>
        <dbReference type="SAM" id="MobiDB-lite"/>
    </source>
</evidence>
<dbReference type="Gene3D" id="1.10.510.10">
    <property type="entry name" value="Transferase(Phosphotransferase) domain 1"/>
    <property type="match status" value="1"/>
</dbReference>
<dbReference type="SMART" id="SM00220">
    <property type="entry name" value="S_TKc"/>
    <property type="match status" value="1"/>
</dbReference>
<feature type="region of interest" description="Disordered" evidence="2">
    <location>
        <begin position="260"/>
        <end position="310"/>
    </location>
</feature>
<feature type="domain" description="Protein kinase" evidence="3">
    <location>
        <begin position="17"/>
        <end position="398"/>
    </location>
</feature>
<evidence type="ECO:0000259" key="3">
    <source>
        <dbReference type="PROSITE" id="PS50011"/>
    </source>
</evidence>
<comment type="caution">
    <text evidence="4">The sequence shown here is derived from an EMBL/GenBank/DDBJ whole genome shotgun (WGS) entry which is preliminary data.</text>
</comment>
<dbReference type="SUPFAM" id="SSF56112">
    <property type="entry name" value="Protein kinase-like (PK-like)"/>
    <property type="match status" value="1"/>
</dbReference>
<feature type="compositionally biased region" description="Pro residues" evidence="2">
    <location>
        <begin position="290"/>
        <end position="307"/>
    </location>
</feature>
<dbReference type="Proteomes" id="UP001500320">
    <property type="component" value="Unassembled WGS sequence"/>
</dbReference>
<proteinExistence type="predicted"/>
<name>A0ABP6P2R7_9ACTN</name>
<sequence length="516" mass="53732">MSTSSAIEPGTKLAERFRLEDRVHESNGATLWKAIDEVLARPVAVHTFAPDFPRVDEVVSAARTASRLTDPRLTQVFDATEDDSCSYVVSEWVTGENLADLVAAGPLEPERAAALVAEVAEALVHAHEAGVPHLCLTPEHLVWTAGGTVKLLGLGVDAVLADVVHDNMRVEEAARGDAEGLGRLLYAGLTGHWPGEGSPGGLPVAPMDNGHFCTPRQVTAGVPGYLDTIVCRAILPESKRGQTPLASPAEIADALSAVPRPAPMPMPAPPAPVVAASRSEGLETAESPHRPAPPPPPYQPPYPPVHRPQPASGGGLLGKVAVGAIVLLVMAAVGLGAWTLGRSIGNAGGGGDTDTGAAPTPTAAASPATKEVKPSSAEGFDPLGNDRDERSELAHLALDGKPSTDWHSESYPSADFGRLKSGVGLLIDLKKSATVTEVTADFGPVSGGEVELRVGDSKSLDALTKVADESGLGGKKALTAKSPKQGRYVLLWFTEAPSYQGRYRVQVNEVKIRAVK</sequence>
<protein>
    <recommendedName>
        <fullName evidence="3">Protein kinase domain-containing protein</fullName>
    </recommendedName>
</protein>
<dbReference type="Gene3D" id="2.60.120.260">
    <property type="entry name" value="Galactose-binding domain-like"/>
    <property type="match status" value="1"/>
</dbReference>
<dbReference type="SUPFAM" id="SSF49785">
    <property type="entry name" value="Galactose-binding domain-like"/>
    <property type="match status" value="1"/>
</dbReference>